<dbReference type="RefSeq" id="WP_264653315.1">
    <property type="nucleotide sequence ID" value="NZ_JAODUN010000009.1"/>
</dbReference>
<dbReference type="SUPFAM" id="SSF55729">
    <property type="entry name" value="Acyl-CoA N-acyltransferases (Nat)"/>
    <property type="match status" value="1"/>
</dbReference>
<sequence length="237" mass="25763">MVTRPAQWQWHALEDDLVVGRAEASRRPDGRLFISVDAWHDVVFHQLAEAALAALPRPLHTVVDEADVDLTAQWRGAGFVIRRREWEHVVPTDPIITGLGAVIAPPGVTIVAAADDLLDEVDRAVRAENCPAMPAEILPGRRGLSTFTAAELDGRYAGLLRLAPLPRRPRIGLIAVRAGMRRRGIGRALLADTLATLHRRGVETVSADVHEANVAALALAAGVRARRVSSNLELELR</sequence>
<evidence type="ECO:0000259" key="1">
    <source>
        <dbReference type="PROSITE" id="PS51186"/>
    </source>
</evidence>
<dbReference type="Pfam" id="PF00583">
    <property type="entry name" value="Acetyltransf_1"/>
    <property type="match status" value="1"/>
</dbReference>
<dbReference type="Gene3D" id="3.40.630.30">
    <property type="match status" value="1"/>
</dbReference>
<proteinExistence type="predicted"/>
<dbReference type="PROSITE" id="PS51186">
    <property type="entry name" value="GNAT"/>
    <property type="match status" value="1"/>
</dbReference>
<reference evidence="2" key="1">
    <citation type="submission" date="2021-01" db="EMBL/GenBank/DDBJ databases">
        <title>Whole genome shotgun sequence of Actinoplanes cyaneus NBRC 14990.</title>
        <authorList>
            <person name="Komaki H."/>
            <person name="Tamura T."/>
        </authorList>
    </citation>
    <scope>NUCLEOTIDE SEQUENCE</scope>
    <source>
        <strain evidence="2">NBRC 14990</strain>
    </source>
</reference>
<evidence type="ECO:0000313" key="3">
    <source>
        <dbReference type="Proteomes" id="UP000619479"/>
    </source>
</evidence>
<evidence type="ECO:0000313" key="2">
    <source>
        <dbReference type="EMBL" id="GID65723.1"/>
    </source>
</evidence>
<protein>
    <submittedName>
        <fullName evidence="2">Ribosomal-protein-alanine N-acetyltransferase</fullName>
    </submittedName>
</protein>
<keyword evidence="3" id="KW-1185">Reference proteome</keyword>
<dbReference type="InterPro" id="IPR016181">
    <property type="entry name" value="Acyl_CoA_acyltransferase"/>
</dbReference>
<accession>A0A919M5Y9</accession>
<name>A0A919M5Y9_9ACTN</name>
<feature type="domain" description="N-acetyltransferase" evidence="1">
    <location>
        <begin position="108"/>
        <end position="237"/>
    </location>
</feature>
<comment type="caution">
    <text evidence="2">The sequence shown here is derived from an EMBL/GenBank/DDBJ whole genome shotgun (WGS) entry which is preliminary data.</text>
</comment>
<dbReference type="CDD" id="cd04301">
    <property type="entry name" value="NAT_SF"/>
    <property type="match status" value="1"/>
</dbReference>
<dbReference type="EMBL" id="BOMH01000027">
    <property type="protein sequence ID" value="GID65723.1"/>
    <property type="molecule type" value="Genomic_DNA"/>
</dbReference>
<organism evidence="2 3">
    <name type="scientific">Actinoplanes cyaneus</name>
    <dbReference type="NCBI Taxonomy" id="52696"/>
    <lineage>
        <taxon>Bacteria</taxon>
        <taxon>Bacillati</taxon>
        <taxon>Actinomycetota</taxon>
        <taxon>Actinomycetes</taxon>
        <taxon>Micromonosporales</taxon>
        <taxon>Micromonosporaceae</taxon>
        <taxon>Actinoplanes</taxon>
    </lineage>
</organism>
<dbReference type="InterPro" id="IPR000182">
    <property type="entry name" value="GNAT_dom"/>
</dbReference>
<dbReference type="GO" id="GO:0016747">
    <property type="term" value="F:acyltransferase activity, transferring groups other than amino-acyl groups"/>
    <property type="evidence" value="ECO:0007669"/>
    <property type="project" value="InterPro"/>
</dbReference>
<dbReference type="Proteomes" id="UP000619479">
    <property type="component" value="Unassembled WGS sequence"/>
</dbReference>
<gene>
    <name evidence="2" type="ORF">Acy02nite_36040</name>
</gene>
<dbReference type="AlphaFoldDB" id="A0A919M5Y9"/>